<proteinExistence type="predicted"/>
<evidence type="ECO:0000313" key="2">
    <source>
        <dbReference type="Proteomes" id="UP000821845"/>
    </source>
</evidence>
<evidence type="ECO:0000313" key="1">
    <source>
        <dbReference type="EMBL" id="KAH6932456.1"/>
    </source>
</evidence>
<comment type="caution">
    <text evidence="1">The sequence shown here is derived from an EMBL/GenBank/DDBJ whole genome shotgun (WGS) entry which is preliminary data.</text>
</comment>
<organism evidence="1 2">
    <name type="scientific">Hyalomma asiaticum</name>
    <name type="common">Tick</name>
    <dbReference type="NCBI Taxonomy" id="266040"/>
    <lineage>
        <taxon>Eukaryota</taxon>
        <taxon>Metazoa</taxon>
        <taxon>Ecdysozoa</taxon>
        <taxon>Arthropoda</taxon>
        <taxon>Chelicerata</taxon>
        <taxon>Arachnida</taxon>
        <taxon>Acari</taxon>
        <taxon>Parasitiformes</taxon>
        <taxon>Ixodida</taxon>
        <taxon>Ixodoidea</taxon>
        <taxon>Ixodidae</taxon>
        <taxon>Hyalomminae</taxon>
        <taxon>Hyalomma</taxon>
    </lineage>
</organism>
<accession>A0ACB7SEH2</accession>
<name>A0ACB7SEH2_HYAAI</name>
<gene>
    <name evidence="1" type="ORF">HPB50_006057</name>
</gene>
<dbReference type="Proteomes" id="UP000821845">
    <property type="component" value="Chromosome 4"/>
</dbReference>
<keyword evidence="2" id="KW-1185">Reference proteome</keyword>
<dbReference type="EMBL" id="CM023484">
    <property type="protein sequence ID" value="KAH6932456.1"/>
    <property type="molecule type" value="Genomic_DNA"/>
</dbReference>
<reference evidence="1" key="1">
    <citation type="submission" date="2020-05" db="EMBL/GenBank/DDBJ databases">
        <title>Large-scale comparative analyses of tick genomes elucidate their genetic diversity and vector capacities.</title>
        <authorList>
            <person name="Jia N."/>
            <person name="Wang J."/>
            <person name="Shi W."/>
            <person name="Du L."/>
            <person name="Sun Y."/>
            <person name="Zhan W."/>
            <person name="Jiang J."/>
            <person name="Wang Q."/>
            <person name="Zhang B."/>
            <person name="Ji P."/>
            <person name="Sakyi L.B."/>
            <person name="Cui X."/>
            <person name="Yuan T."/>
            <person name="Jiang B."/>
            <person name="Yang W."/>
            <person name="Lam T.T.-Y."/>
            <person name="Chang Q."/>
            <person name="Ding S."/>
            <person name="Wang X."/>
            <person name="Zhu J."/>
            <person name="Ruan X."/>
            <person name="Zhao L."/>
            <person name="Wei J."/>
            <person name="Que T."/>
            <person name="Du C."/>
            <person name="Cheng J."/>
            <person name="Dai P."/>
            <person name="Han X."/>
            <person name="Huang E."/>
            <person name="Gao Y."/>
            <person name="Liu J."/>
            <person name="Shao H."/>
            <person name="Ye R."/>
            <person name="Li L."/>
            <person name="Wei W."/>
            <person name="Wang X."/>
            <person name="Wang C."/>
            <person name="Yang T."/>
            <person name="Huo Q."/>
            <person name="Li W."/>
            <person name="Guo W."/>
            <person name="Chen H."/>
            <person name="Zhou L."/>
            <person name="Ni X."/>
            <person name="Tian J."/>
            <person name="Zhou Y."/>
            <person name="Sheng Y."/>
            <person name="Liu T."/>
            <person name="Pan Y."/>
            <person name="Xia L."/>
            <person name="Li J."/>
            <person name="Zhao F."/>
            <person name="Cao W."/>
        </authorList>
    </citation>
    <scope>NUCLEOTIDE SEQUENCE</scope>
    <source>
        <strain evidence="1">Hyas-2018</strain>
    </source>
</reference>
<sequence>MLLFGVFNAPDTSWGYRTDTPEGPKLERAVEAYGLQLITVPKYPTRLGNSVSADSCPALPLTNNVDEVS</sequence>
<protein>
    <submittedName>
        <fullName evidence="1">Uncharacterized protein</fullName>
    </submittedName>
</protein>